<keyword evidence="2 6" id="KW-0812">Transmembrane</keyword>
<keyword evidence="5 6" id="KW-0472">Membrane</keyword>
<feature type="transmembrane region" description="Helical" evidence="6">
    <location>
        <begin position="297"/>
        <end position="318"/>
    </location>
</feature>
<evidence type="ECO:0000256" key="6">
    <source>
        <dbReference type="SAM" id="Phobius"/>
    </source>
</evidence>
<sequence length="326" mass="34981">MSLSDYATASNYLIAAATVVLALAALAYVAQWGFARTLAPERETVSLPHSLRSREVPPGSTTGTVVELVEATESAERSDVAGGIGLSLTALAWLLLLLGVASRGMAAERVPWGNMYEFGCAAILMVLTAYLVLVKVWSIDWVGPMVTGFGTIVLGASMLVYVPAGPLVPALHSYWLVIHVLGAMISGAAFLVGAAASVLYLVKSKAEATTPDDERTGFLWRIPPSAKIDQVAYRVHAFAFPIWTFAALIAGPIWAQYAWGRYWGWDPKEVWAFITWVVYAGYLHARATAGWKGKAAAILALVGFATFVFNFTGVNLFVGGMHSYAK</sequence>
<dbReference type="PANTHER" id="PTHR30071">
    <property type="entry name" value="HEME EXPORTER PROTEIN C"/>
    <property type="match status" value="1"/>
</dbReference>
<reference evidence="8 9" key="1">
    <citation type="submission" date="2019-06" db="EMBL/GenBank/DDBJ databases">
        <title>Aeromicrobium sp. nov., isolated from a maize field.</title>
        <authorList>
            <person name="Lin S.-Y."/>
            <person name="Tsai C.-F."/>
            <person name="Young C.-C."/>
        </authorList>
    </citation>
    <scope>NUCLEOTIDE SEQUENCE [LARGE SCALE GENOMIC DNA]</scope>
    <source>
        <strain evidence="8 9">CC-CFT486</strain>
    </source>
</reference>
<feature type="transmembrane region" description="Helical" evidence="6">
    <location>
        <begin position="174"/>
        <end position="202"/>
    </location>
</feature>
<evidence type="ECO:0000313" key="8">
    <source>
        <dbReference type="EMBL" id="TXL57956.1"/>
    </source>
</evidence>
<evidence type="ECO:0000256" key="2">
    <source>
        <dbReference type="ARBA" id="ARBA00022692"/>
    </source>
</evidence>
<dbReference type="GO" id="GO:0017004">
    <property type="term" value="P:cytochrome complex assembly"/>
    <property type="evidence" value="ECO:0007669"/>
    <property type="project" value="UniProtKB-KW"/>
</dbReference>
<evidence type="ECO:0000259" key="7">
    <source>
        <dbReference type="Pfam" id="PF01578"/>
    </source>
</evidence>
<name>A0A5C8NIN9_9ACTN</name>
<dbReference type="InterPro" id="IPR045062">
    <property type="entry name" value="Cyt_c_biogenesis_CcsA/CcmC"/>
</dbReference>
<evidence type="ECO:0000256" key="4">
    <source>
        <dbReference type="ARBA" id="ARBA00022989"/>
    </source>
</evidence>
<feature type="transmembrane region" description="Helical" evidence="6">
    <location>
        <begin position="141"/>
        <end position="162"/>
    </location>
</feature>
<keyword evidence="4 6" id="KW-1133">Transmembrane helix</keyword>
<feature type="transmembrane region" description="Helical" evidence="6">
    <location>
        <begin position="269"/>
        <end position="285"/>
    </location>
</feature>
<feature type="transmembrane region" description="Helical" evidence="6">
    <location>
        <begin position="113"/>
        <end position="134"/>
    </location>
</feature>
<keyword evidence="9" id="KW-1185">Reference proteome</keyword>
<organism evidence="8 9">
    <name type="scientific">Aeromicrobium terrae</name>
    <dbReference type="NCBI Taxonomy" id="2498846"/>
    <lineage>
        <taxon>Bacteria</taxon>
        <taxon>Bacillati</taxon>
        <taxon>Actinomycetota</taxon>
        <taxon>Actinomycetes</taxon>
        <taxon>Propionibacteriales</taxon>
        <taxon>Nocardioidaceae</taxon>
        <taxon>Aeromicrobium</taxon>
    </lineage>
</organism>
<dbReference type="RefSeq" id="WP_147686890.1">
    <property type="nucleotide sequence ID" value="NZ_VDUX01000005.1"/>
</dbReference>
<dbReference type="EMBL" id="VDUX01000005">
    <property type="protein sequence ID" value="TXL57956.1"/>
    <property type="molecule type" value="Genomic_DNA"/>
</dbReference>
<evidence type="ECO:0000256" key="3">
    <source>
        <dbReference type="ARBA" id="ARBA00022748"/>
    </source>
</evidence>
<dbReference type="InterPro" id="IPR002541">
    <property type="entry name" value="Cyt_c_assembly"/>
</dbReference>
<dbReference type="OrthoDB" id="9814290at2"/>
<feature type="transmembrane region" description="Helical" evidence="6">
    <location>
        <begin position="237"/>
        <end position="257"/>
    </location>
</feature>
<dbReference type="Proteomes" id="UP000321571">
    <property type="component" value="Unassembled WGS sequence"/>
</dbReference>
<gene>
    <name evidence="8" type="primary">ccsB</name>
    <name evidence="8" type="ORF">FHP06_11525</name>
</gene>
<evidence type="ECO:0000256" key="5">
    <source>
        <dbReference type="ARBA" id="ARBA00023136"/>
    </source>
</evidence>
<accession>A0A5C8NIN9</accession>
<dbReference type="InterPro" id="IPR017562">
    <property type="entry name" value="Cyt_c_biogenesis_CcsA"/>
</dbReference>
<proteinExistence type="predicted"/>
<dbReference type="GO" id="GO:0005886">
    <property type="term" value="C:plasma membrane"/>
    <property type="evidence" value="ECO:0007669"/>
    <property type="project" value="TreeGrafter"/>
</dbReference>
<evidence type="ECO:0000256" key="1">
    <source>
        <dbReference type="ARBA" id="ARBA00004141"/>
    </source>
</evidence>
<feature type="transmembrane region" description="Helical" evidence="6">
    <location>
        <begin position="12"/>
        <end position="34"/>
    </location>
</feature>
<keyword evidence="3" id="KW-0201">Cytochrome c-type biogenesis</keyword>
<dbReference type="NCBIfam" id="TIGR03144">
    <property type="entry name" value="cytochr_II_ccsB"/>
    <property type="match status" value="1"/>
</dbReference>
<dbReference type="AlphaFoldDB" id="A0A5C8NIN9"/>
<comment type="subcellular location">
    <subcellularLocation>
        <location evidence="1">Membrane</location>
        <topology evidence="1">Multi-pass membrane protein</topology>
    </subcellularLocation>
</comment>
<dbReference type="PANTHER" id="PTHR30071:SF1">
    <property type="entry name" value="CYTOCHROME B_B6 PROTEIN-RELATED"/>
    <property type="match status" value="1"/>
</dbReference>
<dbReference type="GO" id="GO:0020037">
    <property type="term" value="F:heme binding"/>
    <property type="evidence" value="ECO:0007669"/>
    <property type="project" value="InterPro"/>
</dbReference>
<evidence type="ECO:0000313" key="9">
    <source>
        <dbReference type="Proteomes" id="UP000321571"/>
    </source>
</evidence>
<comment type="caution">
    <text evidence="8">The sequence shown here is derived from an EMBL/GenBank/DDBJ whole genome shotgun (WGS) entry which is preliminary data.</text>
</comment>
<protein>
    <submittedName>
        <fullName evidence="8">C-type cytochrome biogenesis protein CcsB</fullName>
    </submittedName>
</protein>
<feature type="domain" description="Cytochrome c assembly protein" evidence="7">
    <location>
        <begin position="112"/>
        <end position="322"/>
    </location>
</feature>
<dbReference type="Pfam" id="PF01578">
    <property type="entry name" value="Cytochrom_C_asm"/>
    <property type="match status" value="1"/>
</dbReference>
<feature type="transmembrane region" description="Helical" evidence="6">
    <location>
        <begin position="80"/>
        <end position="101"/>
    </location>
</feature>